<accession>A0ABQ7ERH5</accession>
<dbReference type="EMBL" id="QGKV02000297">
    <property type="protein sequence ID" value="KAF3606276.1"/>
    <property type="molecule type" value="Genomic_DNA"/>
</dbReference>
<keyword evidence="2" id="KW-1185">Reference proteome</keyword>
<evidence type="ECO:0000313" key="2">
    <source>
        <dbReference type="Proteomes" id="UP000266723"/>
    </source>
</evidence>
<evidence type="ECO:0000313" key="1">
    <source>
        <dbReference type="EMBL" id="KAF3606276.1"/>
    </source>
</evidence>
<sequence length="150" mass="17277">MALHLFHMKLKLLKSDLRALNQTQYGDITGVLDIWNHLATIEEMFYKQKSCVKWLEVEDMNTPFFHQEVQSRNARNAIKSLHSSSREVLTNASAIKKEAVDHFQRFLQTQPDASSVSLEEVQELLSYRCSDSKALDLVCRSDVDGFIVQM</sequence>
<proteinExistence type="predicted"/>
<organism evidence="1 2">
    <name type="scientific">Brassica cretica</name>
    <name type="common">Mustard</name>
    <dbReference type="NCBI Taxonomy" id="69181"/>
    <lineage>
        <taxon>Eukaryota</taxon>
        <taxon>Viridiplantae</taxon>
        <taxon>Streptophyta</taxon>
        <taxon>Embryophyta</taxon>
        <taxon>Tracheophyta</taxon>
        <taxon>Spermatophyta</taxon>
        <taxon>Magnoliopsida</taxon>
        <taxon>eudicotyledons</taxon>
        <taxon>Gunneridae</taxon>
        <taxon>Pentapetalae</taxon>
        <taxon>rosids</taxon>
        <taxon>malvids</taxon>
        <taxon>Brassicales</taxon>
        <taxon>Brassicaceae</taxon>
        <taxon>Brassiceae</taxon>
        <taxon>Brassica</taxon>
    </lineage>
</organism>
<dbReference type="Proteomes" id="UP000266723">
    <property type="component" value="Unassembled WGS sequence"/>
</dbReference>
<reference evidence="1 2" key="1">
    <citation type="journal article" date="2020" name="BMC Genomics">
        <title>Intraspecific diversification of the crop wild relative Brassica cretica Lam. using demographic model selection.</title>
        <authorList>
            <person name="Kioukis A."/>
            <person name="Michalopoulou V.A."/>
            <person name="Briers L."/>
            <person name="Pirintsos S."/>
            <person name="Studholme D.J."/>
            <person name="Pavlidis P."/>
            <person name="Sarris P.F."/>
        </authorList>
    </citation>
    <scope>NUCLEOTIDE SEQUENCE [LARGE SCALE GENOMIC DNA]</scope>
    <source>
        <strain evidence="2">cv. PFS-1207/04</strain>
    </source>
</reference>
<gene>
    <name evidence="1" type="ORF">DY000_02047354</name>
</gene>
<name>A0ABQ7ERH5_BRACR</name>
<comment type="caution">
    <text evidence="1">The sequence shown here is derived from an EMBL/GenBank/DDBJ whole genome shotgun (WGS) entry which is preliminary data.</text>
</comment>
<protein>
    <submittedName>
        <fullName evidence="1">Uncharacterized protein</fullName>
    </submittedName>
</protein>